<evidence type="ECO:0000313" key="5">
    <source>
        <dbReference type="Proteomes" id="UP000608420"/>
    </source>
</evidence>
<reference evidence="5" key="1">
    <citation type="journal article" date="2019" name="Int. J. Syst. Evol. Microbiol.">
        <title>The Global Catalogue of Microorganisms (GCM) 10K type strain sequencing project: providing services to taxonomists for standard genome sequencing and annotation.</title>
        <authorList>
            <consortium name="The Broad Institute Genomics Platform"/>
            <consortium name="The Broad Institute Genome Sequencing Center for Infectious Disease"/>
            <person name="Wu L."/>
            <person name="Ma J."/>
        </authorList>
    </citation>
    <scope>NUCLEOTIDE SEQUENCE [LARGE SCALE GENOMIC DNA]</scope>
    <source>
        <strain evidence="5">CGMCC 1.15420</strain>
    </source>
</reference>
<feature type="compositionally biased region" description="Low complexity" evidence="1">
    <location>
        <begin position="34"/>
        <end position="62"/>
    </location>
</feature>
<evidence type="ECO:0000256" key="2">
    <source>
        <dbReference type="SAM" id="Phobius"/>
    </source>
</evidence>
<evidence type="ECO:0000256" key="1">
    <source>
        <dbReference type="SAM" id="MobiDB-lite"/>
    </source>
</evidence>
<feature type="transmembrane region" description="Helical" evidence="2">
    <location>
        <begin position="111"/>
        <end position="132"/>
    </location>
</feature>
<proteinExistence type="predicted"/>
<keyword evidence="2" id="KW-1133">Transmembrane helix</keyword>
<dbReference type="PANTHER" id="PTHR41542">
    <property type="entry name" value="BLL5807 PROTEIN"/>
    <property type="match status" value="1"/>
</dbReference>
<feature type="chain" id="PRO_5046573133" description="Preprotein translocase subunit Tim44" evidence="3">
    <location>
        <begin position="25"/>
        <end position="154"/>
    </location>
</feature>
<accession>A0ABQ1VP74</accession>
<organism evidence="4 5">
    <name type="scientific">Paenibacillus aceti</name>
    <dbReference type="NCBI Taxonomy" id="1820010"/>
    <lineage>
        <taxon>Bacteria</taxon>
        <taxon>Bacillati</taxon>
        <taxon>Bacillota</taxon>
        <taxon>Bacilli</taxon>
        <taxon>Bacillales</taxon>
        <taxon>Paenibacillaceae</taxon>
        <taxon>Paenibacillus</taxon>
    </lineage>
</organism>
<dbReference type="Proteomes" id="UP000608420">
    <property type="component" value="Unassembled WGS sequence"/>
</dbReference>
<gene>
    <name evidence="4" type="ORF">GCM10010913_01110</name>
</gene>
<feature type="region of interest" description="Disordered" evidence="1">
    <location>
        <begin position="29"/>
        <end position="68"/>
    </location>
</feature>
<keyword evidence="2" id="KW-0812">Transmembrane</keyword>
<keyword evidence="3" id="KW-0732">Signal</keyword>
<dbReference type="RefSeq" id="WP_120462716.1">
    <property type="nucleotide sequence ID" value="NZ_BMIW01000001.1"/>
</dbReference>
<name>A0ABQ1VP74_9BACL</name>
<dbReference type="EMBL" id="BMIW01000001">
    <property type="protein sequence ID" value="GGF83389.1"/>
    <property type="molecule type" value="Genomic_DNA"/>
</dbReference>
<comment type="caution">
    <text evidence="4">The sequence shown here is derived from an EMBL/GenBank/DDBJ whole genome shotgun (WGS) entry which is preliminary data.</text>
</comment>
<keyword evidence="2" id="KW-0472">Membrane</keyword>
<sequence length="154" mass="16846">MLKKMMLIVMAFTLLIAFTNPDYADARRGGGFRSGPRSYTPTPKKSTTNNNYKKSDTTTNNKMSGTTATSGANTKRGFFSGGSFMKGLMVGGLAGMLFGGLFGNMGFLGNMLGMAVNLLAIYFVIMIVMSLFQRFRRKPQQPNGPNDYNRGGRY</sequence>
<feature type="signal peptide" evidence="3">
    <location>
        <begin position="1"/>
        <end position="24"/>
    </location>
</feature>
<evidence type="ECO:0008006" key="6">
    <source>
        <dbReference type="Google" id="ProtNLM"/>
    </source>
</evidence>
<evidence type="ECO:0000313" key="4">
    <source>
        <dbReference type="EMBL" id="GGF83389.1"/>
    </source>
</evidence>
<dbReference type="PANTHER" id="PTHR41542:SF1">
    <property type="entry name" value="BLL5807 PROTEIN"/>
    <property type="match status" value="1"/>
</dbReference>
<evidence type="ECO:0000256" key="3">
    <source>
        <dbReference type="SAM" id="SignalP"/>
    </source>
</evidence>
<keyword evidence="5" id="KW-1185">Reference proteome</keyword>
<protein>
    <recommendedName>
        <fullName evidence="6">Preprotein translocase subunit Tim44</fullName>
    </recommendedName>
</protein>